<dbReference type="RefSeq" id="WP_390361384.1">
    <property type="nucleotide sequence ID" value="NZ_JBHTKJ010000018.1"/>
</dbReference>
<gene>
    <name evidence="2" type="ORF">ACFQ3N_08410</name>
</gene>
<evidence type="ECO:0000313" key="2">
    <source>
        <dbReference type="EMBL" id="MFD1038420.1"/>
    </source>
</evidence>
<keyword evidence="3" id="KW-1185">Reference proteome</keyword>
<dbReference type="PANTHER" id="PTHR28047">
    <property type="entry name" value="PROTEIN DCG1"/>
    <property type="match status" value="1"/>
</dbReference>
<dbReference type="InterPro" id="IPR015942">
    <property type="entry name" value="Asp/Glu/hydantoin_racemase"/>
</dbReference>
<dbReference type="PANTHER" id="PTHR28047:SF5">
    <property type="entry name" value="PROTEIN DCG1"/>
    <property type="match status" value="1"/>
</dbReference>
<dbReference type="InterPro" id="IPR053714">
    <property type="entry name" value="Iso_Racemase_Enz_sf"/>
</dbReference>
<comment type="similarity">
    <text evidence="1">Belongs to the HyuE racemase family.</text>
</comment>
<evidence type="ECO:0000256" key="1">
    <source>
        <dbReference type="ARBA" id="ARBA00038414"/>
    </source>
</evidence>
<dbReference type="InterPro" id="IPR052186">
    <property type="entry name" value="Hydantoin_racemase-like"/>
</dbReference>
<sequence>MKIVYVVPGPMDDQEAKRREGLLKEWAFETTHVEVRTVNQGPASIESAYEEYLSIPETAKLMISAENEGFNGAVLGCAGDPGLDAYRELTKDMVVMGPGVSSLHAAALRGNRFSVLTVTDSTVPSVYDLVDKAGLQSKFVSVRAVNIPVLDLAKDRDGTLKKLLEHGREVLKDGADSIVLGCMSMGFLEVAEDMEKELGVPVINPAKAALKLTESFAHIGYAHSKKAFHTPPKLESGKVNSLDELLFVK</sequence>
<dbReference type="InterPro" id="IPR001920">
    <property type="entry name" value="Asp/Glu_race"/>
</dbReference>
<comment type="caution">
    <text evidence="2">The sequence shown here is derived from an EMBL/GenBank/DDBJ whole genome shotgun (WGS) entry which is preliminary data.</text>
</comment>
<dbReference type="SUPFAM" id="SSF53681">
    <property type="entry name" value="Aspartate/glutamate racemase"/>
    <property type="match status" value="1"/>
</dbReference>
<accession>A0ABW3LKI0</accession>
<name>A0ABW3LKI0_9BACI</name>
<dbReference type="Proteomes" id="UP001597040">
    <property type="component" value="Unassembled WGS sequence"/>
</dbReference>
<reference evidence="3" key="1">
    <citation type="journal article" date="2019" name="Int. J. Syst. Evol. Microbiol.">
        <title>The Global Catalogue of Microorganisms (GCM) 10K type strain sequencing project: providing services to taxonomists for standard genome sequencing and annotation.</title>
        <authorList>
            <consortium name="The Broad Institute Genomics Platform"/>
            <consortium name="The Broad Institute Genome Sequencing Center for Infectious Disease"/>
            <person name="Wu L."/>
            <person name="Ma J."/>
        </authorList>
    </citation>
    <scope>NUCLEOTIDE SEQUENCE [LARGE SCALE GENOMIC DNA]</scope>
    <source>
        <strain evidence="3">CCUG 56754</strain>
    </source>
</reference>
<protein>
    <submittedName>
        <fullName evidence="2">Aspartate/glutamate racemase family protein</fullName>
    </submittedName>
</protein>
<proteinExistence type="inferred from homology"/>
<organism evidence="2 3">
    <name type="scientific">Virgibacillus byunsanensis</name>
    <dbReference type="NCBI Taxonomy" id="570945"/>
    <lineage>
        <taxon>Bacteria</taxon>
        <taxon>Bacillati</taxon>
        <taxon>Bacillota</taxon>
        <taxon>Bacilli</taxon>
        <taxon>Bacillales</taxon>
        <taxon>Bacillaceae</taxon>
        <taxon>Virgibacillus</taxon>
    </lineage>
</organism>
<evidence type="ECO:0000313" key="3">
    <source>
        <dbReference type="Proteomes" id="UP001597040"/>
    </source>
</evidence>
<dbReference type="EMBL" id="JBHTKJ010000018">
    <property type="protein sequence ID" value="MFD1038420.1"/>
    <property type="molecule type" value="Genomic_DNA"/>
</dbReference>
<dbReference type="Gene3D" id="3.40.50.12500">
    <property type="match status" value="1"/>
</dbReference>
<dbReference type="Pfam" id="PF01177">
    <property type="entry name" value="Asp_Glu_race"/>
    <property type="match status" value="1"/>
</dbReference>